<keyword evidence="8" id="KW-1185">Reference proteome</keyword>
<keyword evidence="5" id="KW-0998">Cell outer membrane</keyword>
<comment type="caution">
    <text evidence="7">The sequence shown here is derived from an EMBL/GenBank/DDBJ whole genome shotgun (WGS) entry which is preliminary data.</text>
</comment>
<evidence type="ECO:0000313" key="8">
    <source>
        <dbReference type="Proteomes" id="UP000003416"/>
    </source>
</evidence>
<accession>F3PSD7</accession>
<evidence type="ECO:0000313" key="7">
    <source>
        <dbReference type="EMBL" id="EGF57591.1"/>
    </source>
</evidence>
<dbReference type="HOGENOM" id="CLU_2380206_0_0_10"/>
<comment type="subcellular location">
    <subcellularLocation>
        <location evidence="1">Cell outer membrane</location>
    </subcellularLocation>
</comment>
<dbReference type="Gene3D" id="1.25.40.10">
    <property type="entry name" value="Tetratricopeptide repeat domain"/>
    <property type="match status" value="1"/>
</dbReference>
<dbReference type="SUPFAM" id="SSF48452">
    <property type="entry name" value="TPR-like"/>
    <property type="match status" value="1"/>
</dbReference>
<evidence type="ECO:0000256" key="4">
    <source>
        <dbReference type="ARBA" id="ARBA00023136"/>
    </source>
</evidence>
<evidence type="ECO:0000256" key="1">
    <source>
        <dbReference type="ARBA" id="ARBA00004442"/>
    </source>
</evidence>
<evidence type="ECO:0000259" key="6">
    <source>
        <dbReference type="Pfam" id="PF07980"/>
    </source>
</evidence>
<dbReference type="EMBL" id="AFBN01000028">
    <property type="protein sequence ID" value="EGF57591.1"/>
    <property type="molecule type" value="Genomic_DNA"/>
</dbReference>
<evidence type="ECO:0000256" key="2">
    <source>
        <dbReference type="ARBA" id="ARBA00006275"/>
    </source>
</evidence>
<evidence type="ECO:0000256" key="3">
    <source>
        <dbReference type="ARBA" id="ARBA00022729"/>
    </source>
</evidence>
<dbReference type="Pfam" id="PF07980">
    <property type="entry name" value="SusD_RagB"/>
    <property type="match status" value="1"/>
</dbReference>
<dbReference type="GeneID" id="86049304"/>
<comment type="similarity">
    <text evidence="2">Belongs to the SusD family.</text>
</comment>
<feature type="domain" description="RagB/SusD" evidence="6">
    <location>
        <begin position="4"/>
        <end position="94"/>
    </location>
</feature>
<evidence type="ECO:0000256" key="5">
    <source>
        <dbReference type="ARBA" id="ARBA00023237"/>
    </source>
</evidence>
<keyword evidence="3" id="KW-0732">Signal</keyword>
<name>F3PSD7_9BACE</name>
<gene>
    <name evidence="7" type="ORF">HMPREF9446_01671</name>
</gene>
<dbReference type="InterPro" id="IPR012944">
    <property type="entry name" value="SusD_RagB_dom"/>
</dbReference>
<protein>
    <recommendedName>
        <fullName evidence="6">RagB/SusD domain-containing protein</fullName>
    </recommendedName>
</protein>
<dbReference type="GO" id="GO:0009279">
    <property type="term" value="C:cell outer membrane"/>
    <property type="evidence" value="ECO:0007669"/>
    <property type="project" value="UniProtKB-SubCell"/>
</dbReference>
<sequence>MPAFTDDEIGTVDKYLDKLLEERGHEFYMEGVRRQDLIRHGRYVEMAIKKNEYAGYSTTNVQRMEDGKYVYELLPIPVATIRDGQGKIVQNPGF</sequence>
<keyword evidence="4" id="KW-0472">Membrane</keyword>
<proteinExistence type="inferred from homology"/>
<reference evidence="7 8" key="1">
    <citation type="submission" date="2011-02" db="EMBL/GenBank/DDBJ databases">
        <authorList>
            <person name="Weinstock G."/>
            <person name="Sodergren E."/>
            <person name="Clifton S."/>
            <person name="Fulton L."/>
            <person name="Fulton B."/>
            <person name="Courtney L."/>
            <person name="Fronick C."/>
            <person name="Harrison M."/>
            <person name="Strong C."/>
            <person name="Farmer C."/>
            <person name="Delahaunty K."/>
            <person name="Markovic C."/>
            <person name="Hall O."/>
            <person name="Minx P."/>
            <person name="Tomlinson C."/>
            <person name="Mitreva M."/>
            <person name="Hou S."/>
            <person name="Chen J."/>
            <person name="Wollam A."/>
            <person name="Pepin K.H."/>
            <person name="Johnson M."/>
            <person name="Bhonagiri V."/>
            <person name="Zhang X."/>
            <person name="Suruliraj S."/>
            <person name="Warren W."/>
            <person name="Chinwalla A."/>
            <person name="Mardis E.R."/>
            <person name="Wilson R.K."/>
        </authorList>
    </citation>
    <scope>NUCLEOTIDE SEQUENCE [LARGE SCALE GENOMIC DNA]</scope>
    <source>
        <strain evidence="7 8">YIT 12057</strain>
    </source>
</reference>
<organism evidence="7 8">
    <name type="scientific">Bacteroides fluxus YIT 12057</name>
    <dbReference type="NCBI Taxonomy" id="763034"/>
    <lineage>
        <taxon>Bacteria</taxon>
        <taxon>Pseudomonadati</taxon>
        <taxon>Bacteroidota</taxon>
        <taxon>Bacteroidia</taxon>
        <taxon>Bacteroidales</taxon>
        <taxon>Bacteroidaceae</taxon>
        <taxon>Bacteroides</taxon>
    </lineage>
</organism>
<dbReference type="Gene3D" id="1.25.40.390">
    <property type="match status" value="1"/>
</dbReference>
<dbReference type="AlphaFoldDB" id="F3PSD7"/>
<dbReference type="STRING" id="763034.HMPREF9446_01671"/>
<dbReference type="RefSeq" id="WP_009124960.1">
    <property type="nucleotide sequence ID" value="NZ_GL882625.1"/>
</dbReference>
<dbReference type="InterPro" id="IPR011990">
    <property type="entry name" value="TPR-like_helical_dom_sf"/>
</dbReference>
<dbReference type="Proteomes" id="UP000003416">
    <property type="component" value="Unassembled WGS sequence"/>
</dbReference>